<protein>
    <recommendedName>
        <fullName evidence="3">DUF4358 domain-containing protein</fullName>
    </recommendedName>
</protein>
<comment type="caution">
    <text evidence="1">The sequence shown here is derived from an EMBL/GenBank/DDBJ whole genome shotgun (WGS) entry which is preliminary data.</text>
</comment>
<proteinExistence type="predicted"/>
<dbReference type="Proteomes" id="UP000004893">
    <property type="component" value="Unassembled WGS sequence"/>
</dbReference>
<dbReference type="STRING" id="553973.CLOHYLEM_05339"/>
<gene>
    <name evidence="1" type="ORF">CLOHYLEM_05339</name>
</gene>
<dbReference type="HOGENOM" id="CLU_111487_0_0_9"/>
<dbReference type="EMBL" id="ABYI02000019">
    <property type="protein sequence ID" value="EEG74675.1"/>
    <property type="molecule type" value="Genomic_DNA"/>
</dbReference>
<dbReference type="OrthoDB" id="1828164at2"/>
<evidence type="ECO:0008006" key="3">
    <source>
        <dbReference type="Google" id="ProtNLM"/>
    </source>
</evidence>
<dbReference type="Pfam" id="PF14270">
    <property type="entry name" value="DUF4358"/>
    <property type="match status" value="1"/>
</dbReference>
<name>C0BZU7_9FIRM</name>
<reference evidence="1" key="1">
    <citation type="submission" date="2009-02" db="EMBL/GenBank/DDBJ databases">
        <authorList>
            <person name="Fulton L."/>
            <person name="Clifton S."/>
            <person name="Fulton B."/>
            <person name="Xu J."/>
            <person name="Minx P."/>
            <person name="Pepin K.H."/>
            <person name="Johnson M."/>
            <person name="Bhonagiri V."/>
            <person name="Nash W.E."/>
            <person name="Mardis E.R."/>
            <person name="Wilson R.K."/>
        </authorList>
    </citation>
    <scope>NUCLEOTIDE SEQUENCE [LARGE SCALE GENOMIC DNA]</scope>
    <source>
        <strain evidence="1">DSM 15053</strain>
    </source>
</reference>
<organism evidence="1 2">
    <name type="scientific">[Clostridium] hylemonae DSM 15053</name>
    <dbReference type="NCBI Taxonomy" id="553973"/>
    <lineage>
        <taxon>Bacteria</taxon>
        <taxon>Bacillati</taxon>
        <taxon>Bacillota</taxon>
        <taxon>Clostridia</taxon>
        <taxon>Lachnospirales</taxon>
        <taxon>Lachnospiraceae</taxon>
    </lineage>
</organism>
<accession>C0BZU7</accession>
<dbReference type="RefSeq" id="WP_006442674.1">
    <property type="nucleotide sequence ID" value="NZ_CP036524.1"/>
</dbReference>
<evidence type="ECO:0000313" key="2">
    <source>
        <dbReference type="Proteomes" id="UP000004893"/>
    </source>
</evidence>
<evidence type="ECO:0000313" key="1">
    <source>
        <dbReference type="EMBL" id="EEG74675.1"/>
    </source>
</evidence>
<reference evidence="1" key="2">
    <citation type="submission" date="2013-06" db="EMBL/GenBank/DDBJ databases">
        <title>Draft genome sequence of Clostridium hylemonae (DSM 15053).</title>
        <authorList>
            <person name="Sudarsanam P."/>
            <person name="Ley R."/>
            <person name="Guruge J."/>
            <person name="Turnbaugh P.J."/>
            <person name="Mahowald M."/>
            <person name="Liep D."/>
            <person name="Gordon J."/>
        </authorList>
    </citation>
    <scope>NUCLEOTIDE SEQUENCE</scope>
    <source>
        <strain evidence="1">DSM 15053</strain>
    </source>
</reference>
<dbReference type="InterPro" id="IPR025648">
    <property type="entry name" value="DUF4358"/>
</dbReference>
<sequence>MKNKKKVRIDHINILKYGMVLLLAAYVILLVSREGGTKTPIKTVSKNVVSVMGTEGMKKGTTQDLKKYYGLNADDYKGVTLYIPDDVMGVKELLIVRLEDDSQADVVETAAQKRLDTQKKSFEGYGAAQTKLISSAVLESRGDYVLMAVTGKADAVQTAYRKSL</sequence>
<dbReference type="AlphaFoldDB" id="C0BZU7"/>
<dbReference type="eggNOG" id="ENOG5032YIB">
    <property type="taxonomic scope" value="Bacteria"/>
</dbReference>
<keyword evidence="2" id="KW-1185">Reference proteome</keyword>